<evidence type="ECO:0000256" key="6">
    <source>
        <dbReference type="ARBA" id="ARBA00023136"/>
    </source>
</evidence>
<dbReference type="STRING" id="1216932.CM240_2113"/>
<organism evidence="9 10">
    <name type="scientific">Clostridium bornimense</name>
    <dbReference type="NCBI Taxonomy" id="1216932"/>
    <lineage>
        <taxon>Bacteria</taxon>
        <taxon>Bacillati</taxon>
        <taxon>Bacillota</taxon>
        <taxon>Clostridia</taxon>
        <taxon>Eubacteriales</taxon>
        <taxon>Clostridiaceae</taxon>
        <taxon>Clostridium</taxon>
    </lineage>
</organism>
<protein>
    <submittedName>
        <fullName evidence="9">Oligopeptide transport system permease protein AppB</fullName>
    </submittedName>
</protein>
<dbReference type="InterPro" id="IPR000515">
    <property type="entry name" value="MetI-like"/>
</dbReference>
<keyword evidence="2 7" id="KW-0813">Transport</keyword>
<evidence type="ECO:0000256" key="7">
    <source>
        <dbReference type="RuleBase" id="RU363032"/>
    </source>
</evidence>
<dbReference type="CDD" id="cd06261">
    <property type="entry name" value="TM_PBP2"/>
    <property type="match status" value="1"/>
</dbReference>
<dbReference type="Proteomes" id="UP000019426">
    <property type="component" value="Chromosome M2/40_rep1"/>
</dbReference>
<dbReference type="Pfam" id="PF19300">
    <property type="entry name" value="BPD_transp_1_N"/>
    <property type="match status" value="1"/>
</dbReference>
<name>W6SHT2_9CLOT</name>
<dbReference type="PANTHER" id="PTHR30465:SF0">
    <property type="entry name" value="OLIGOPEPTIDE TRANSPORT SYSTEM PERMEASE PROTEIN APPB"/>
    <property type="match status" value="1"/>
</dbReference>
<dbReference type="Pfam" id="PF00528">
    <property type="entry name" value="BPD_transp_1"/>
    <property type="match status" value="1"/>
</dbReference>
<dbReference type="PATRIC" id="fig|1216932.3.peg.2113"/>
<dbReference type="HOGENOM" id="CLU_036879_1_2_9"/>
<feature type="transmembrane region" description="Helical" evidence="7">
    <location>
        <begin position="131"/>
        <end position="155"/>
    </location>
</feature>
<dbReference type="GO" id="GO:0005886">
    <property type="term" value="C:plasma membrane"/>
    <property type="evidence" value="ECO:0007669"/>
    <property type="project" value="UniProtKB-SubCell"/>
</dbReference>
<evidence type="ECO:0000313" key="9">
    <source>
        <dbReference type="EMBL" id="CDM69270.1"/>
    </source>
</evidence>
<dbReference type="AlphaFoldDB" id="W6SHT2"/>
<reference evidence="9 10" key="1">
    <citation type="submission" date="2013-11" db="EMBL/GenBank/DDBJ databases">
        <title>Complete genome sequence of Clostridum sp. M2/40.</title>
        <authorList>
            <person name="Wibberg D."/>
            <person name="Puehler A."/>
            <person name="Schlueter A."/>
        </authorList>
    </citation>
    <scope>NUCLEOTIDE SEQUENCE [LARGE SCALE GENOMIC DNA]</scope>
    <source>
        <strain evidence="10">M2/40</strain>
    </source>
</reference>
<feature type="transmembrane region" description="Helical" evidence="7">
    <location>
        <begin position="187"/>
        <end position="205"/>
    </location>
</feature>
<dbReference type="EMBL" id="HG917868">
    <property type="protein sequence ID" value="CDM69270.1"/>
    <property type="molecule type" value="Genomic_DNA"/>
</dbReference>
<dbReference type="Gene3D" id="1.10.3720.10">
    <property type="entry name" value="MetI-like"/>
    <property type="match status" value="1"/>
</dbReference>
<dbReference type="RefSeq" id="WP_044038996.1">
    <property type="nucleotide sequence ID" value="NZ_HG917868.1"/>
</dbReference>
<dbReference type="eggNOG" id="COG0601">
    <property type="taxonomic scope" value="Bacteria"/>
</dbReference>
<dbReference type="KEGG" id="clt:CM240_2113"/>
<accession>W6SHT2</accession>
<evidence type="ECO:0000256" key="3">
    <source>
        <dbReference type="ARBA" id="ARBA00022475"/>
    </source>
</evidence>
<keyword evidence="3" id="KW-1003">Cell membrane</keyword>
<keyword evidence="10" id="KW-1185">Reference proteome</keyword>
<dbReference type="InterPro" id="IPR035906">
    <property type="entry name" value="MetI-like_sf"/>
</dbReference>
<comment type="subcellular location">
    <subcellularLocation>
        <location evidence="1 7">Cell membrane</location>
        <topology evidence="1 7">Multi-pass membrane protein</topology>
    </subcellularLocation>
</comment>
<keyword evidence="4 7" id="KW-0812">Transmembrane</keyword>
<evidence type="ECO:0000256" key="4">
    <source>
        <dbReference type="ARBA" id="ARBA00022692"/>
    </source>
</evidence>
<gene>
    <name evidence="9" type="primary">appB</name>
    <name evidence="9" type="ORF">CM240_2113</name>
</gene>
<feature type="transmembrane region" description="Helical" evidence="7">
    <location>
        <begin position="242"/>
        <end position="267"/>
    </location>
</feature>
<feature type="domain" description="ABC transmembrane type-1" evidence="8">
    <location>
        <begin position="95"/>
        <end position="306"/>
    </location>
</feature>
<dbReference type="GO" id="GO:0055085">
    <property type="term" value="P:transmembrane transport"/>
    <property type="evidence" value="ECO:0007669"/>
    <property type="project" value="InterPro"/>
</dbReference>
<dbReference type="InterPro" id="IPR045621">
    <property type="entry name" value="BPD_transp_1_N"/>
</dbReference>
<feature type="transmembrane region" description="Helical" evidence="7">
    <location>
        <begin position="12"/>
        <end position="30"/>
    </location>
</feature>
<proteinExistence type="inferred from homology"/>
<evidence type="ECO:0000256" key="5">
    <source>
        <dbReference type="ARBA" id="ARBA00022989"/>
    </source>
</evidence>
<keyword evidence="5 7" id="KW-1133">Transmembrane helix</keyword>
<evidence type="ECO:0000259" key="8">
    <source>
        <dbReference type="PROSITE" id="PS50928"/>
    </source>
</evidence>
<sequence length="320" mass="35724">MRQFITRRLLQMIPMVIGISIILFTLIAFIPGDFVDAKANPNMSEEKVQQLKEIYGLDKSIPERYITWAKHAVVGDFGDSLRFKKPVSEVINTYVWNSFKLALTSFILSLLIAVPIGIISATRQYSFFDKFFTVFALIGLSIPSFFFALLLIKFFSIDLGILPVSGMTTAGADHTGFKHILDVVKHGILPVAVLTLMQVGSLMRYTRTAMLEVINQDYIRTARAKGLKEKVVIYKHALRNGLIPIVTLLGMSLPDLFAGAIITESVFGWPGIGKIALESVNLRDYTFLMGFNMLIVVLVLIGNLISDISYALVDPRVRLK</sequence>
<dbReference type="PROSITE" id="PS50928">
    <property type="entry name" value="ABC_TM1"/>
    <property type="match status" value="1"/>
</dbReference>
<feature type="transmembrane region" description="Helical" evidence="7">
    <location>
        <begin position="287"/>
        <end position="313"/>
    </location>
</feature>
<dbReference type="SUPFAM" id="SSF161098">
    <property type="entry name" value="MetI-like"/>
    <property type="match status" value="1"/>
</dbReference>
<keyword evidence="6 7" id="KW-0472">Membrane</keyword>
<feature type="transmembrane region" description="Helical" evidence="7">
    <location>
        <begin position="101"/>
        <end position="119"/>
    </location>
</feature>
<dbReference type="PANTHER" id="PTHR30465">
    <property type="entry name" value="INNER MEMBRANE ABC TRANSPORTER"/>
    <property type="match status" value="1"/>
</dbReference>
<comment type="similarity">
    <text evidence="7">Belongs to the binding-protein-dependent transport system permease family.</text>
</comment>
<dbReference type="OrthoDB" id="9773221at2"/>
<evidence type="ECO:0000256" key="2">
    <source>
        <dbReference type="ARBA" id="ARBA00022448"/>
    </source>
</evidence>
<evidence type="ECO:0000313" key="10">
    <source>
        <dbReference type="Proteomes" id="UP000019426"/>
    </source>
</evidence>
<evidence type="ECO:0000256" key="1">
    <source>
        <dbReference type="ARBA" id="ARBA00004651"/>
    </source>
</evidence>